<evidence type="ECO:0000259" key="1">
    <source>
        <dbReference type="PROSITE" id="PS50943"/>
    </source>
</evidence>
<dbReference type="EMBL" id="VIGB01000003">
    <property type="protein sequence ID" value="TQF04444.1"/>
    <property type="molecule type" value="Genomic_DNA"/>
</dbReference>
<dbReference type="CDD" id="cd00093">
    <property type="entry name" value="HTH_XRE"/>
    <property type="match status" value="1"/>
</dbReference>
<dbReference type="InterPro" id="IPR010982">
    <property type="entry name" value="Lambda_DNA-bd_dom_sf"/>
</dbReference>
<accession>A0A540W7W2</accession>
<feature type="domain" description="HTH cro/C1-type" evidence="1">
    <location>
        <begin position="52"/>
        <end position="83"/>
    </location>
</feature>
<dbReference type="OrthoDB" id="2679623at2"/>
<sequence length="148" mass="16351">MSESETDERPMLAVRLDDLFKTVRPKGKHWTNAEVAEELKLLNPDLKVGGVYLSQLRTGKRCNPTPDLLTALARFFGVSVAYFFDDQVAESVLSQVAAIEALRQAGVRAVAMRAAGMRKENLQAITAIMDQYREMQGLPPVTDGAEPE</sequence>
<dbReference type="PROSITE" id="PS50943">
    <property type="entry name" value="HTH_CROC1"/>
    <property type="match status" value="1"/>
</dbReference>
<protein>
    <submittedName>
        <fullName evidence="2">Helix-turn-helix transcriptional regulator</fullName>
    </submittedName>
</protein>
<dbReference type="InterPro" id="IPR001387">
    <property type="entry name" value="Cro/C1-type_HTH"/>
</dbReference>
<name>A0A540W7W2_9ACTN</name>
<dbReference type="Gene3D" id="1.10.260.40">
    <property type="entry name" value="lambda repressor-like DNA-binding domains"/>
    <property type="match status" value="1"/>
</dbReference>
<gene>
    <name evidence="2" type="ORF">E6W39_22230</name>
</gene>
<keyword evidence="3" id="KW-1185">Reference proteome</keyword>
<reference evidence="2 3" key="1">
    <citation type="submission" date="2019-06" db="EMBL/GenBank/DDBJ databases">
        <title>Description of Kitasatospora acidophila sp. nov. isolated from pine grove soil, and reclassification of Streptomyces novaecaesareae to Kitasatospora novaeceasareae comb. nov.</title>
        <authorList>
            <person name="Kim M.J."/>
        </authorList>
    </citation>
    <scope>NUCLEOTIDE SEQUENCE [LARGE SCALE GENOMIC DNA]</scope>
    <source>
        <strain evidence="2 3">MMS16-CNU292</strain>
    </source>
</reference>
<evidence type="ECO:0000313" key="3">
    <source>
        <dbReference type="Proteomes" id="UP000319103"/>
    </source>
</evidence>
<dbReference type="GO" id="GO:0003677">
    <property type="term" value="F:DNA binding"/>
    <property type="evidence" value="ECO:0007669"/>
    <property type="project" value="InterPro"/>
</dbReference>
<proteinExistence type="predicted"/>
<dbReference type="AlphaFoldDB" id="A0A540W7W2"/>
<comment type="caution">
    <text evidence="2">The sequence shown here is derived from an EMBL/GenBank/DDBJ whole genome shotgun (WGS) entry which is preliminary data.</text>
</comment>
<dbReference type="Proteomes" id="UP000319103">
    <property type="component" value="Unassembled WGS sequence"/>
</dbReference>
<dbReference type="SUPFAM" id="SSF47413">
    <property type="entry name" value="lambda repressor-like DNA-binding domains"/>
    <property type="match status" value="1"/>
</dbReference>
<evidence type="ECO:0000313" key="2">
    <source>
        <dbReference type="EMBL" id="TQF04444.1"/>
    </source>
</evidence>
<dbReference type="RefSeq" id="WP_141635015.1">
    <property type="nucleotide sequence ID" value="NZ_VIGB01000003.1"/>
</dbReference>
<organism evidence="2 3">
    <name type="scientific">Kitasatospora acidiphila</name>
    <dbReference type="NCBI Taxonomy" id="2567942"/>
    <lineage>
        <taxon>Bacteria</taxon>
        <taxon>Bacillati</taxon>
        <taxon>Actinomycetota</taxon>
        <taxon>Actinomycetes</taxon>
        <taxon>Kitasatosporales</taxon>
        <taxon>Streptomycetaceae</taxon>
        <taxon>Kitasatospora</taxon>
    </lineage>
</organism>